<dbReference type="GO" id="GO:0008967">
    <property type="term" value="F:phosphoglycolate phosphatase activity"/>
    <property type="evidence" value="ECO:0007669"/>
    <property type="project" value="TreeGrafter"/>
</dbReference>
<dbReference type="InterPro" id="IPR036412">
    <property type="entry name" value="HAD-like_sf"/>
</dbReference>
<name>A0A2T9X945_9CREN</name>
<dbReference type="InterPro" id="IPR023214">
    <property type="entry name" value="HAD_sf"/>
</dbReference>
<dbReference type="SFLD" id="SFLDS00003">
    <property type="entry name" value="Haloacid_Dehalogenase"/>
    <property type="match status" value="1"/>
</dbReference>
<evidence type="ECO:0000313" key="2">
    <source>
        <dbReference type="EMBL" id="PVU76618.1"/>
    </source>
</evidence>
<dbReference type="NCBIfam" id="TIGR01549">
    <property type="entry name" value="HAD-SF-IA-v1"/>
    <property type="match status" value="1"/>
</dbReference>
<dbReference type="GO" id="GO:0006281">
    <property type="term" value="P:DNA repair"/>
    <property type="evidence" value="ECO:0007669"/>
    <property type="project" value="TreeGrafter"/>
</dbReference>
<dbReference type="InterPro" id="IPR041492">
    <property type="entry name" value="HAD_2"/>
</dbReference>
<dbReference type="SUPFAM" id="SSF56784">
    <property type="entry name" value="HAD-like"/>
    <property type="match status" value="1"/>
</dbReference>
<dbReference type="AlphaFoldDB" id="A0A2T9X945"/>
<dbReference type="SFLD" id="SFLDG01129">
    <property type="entry name" value="C1.5:_HAD__Beta-PGM__Phosphata"/>
    <property type="match status" value="1"/>
</dbReference>
<comment type="caution">
    <text evidence="2">The sequence shown here is derived from an EMBL/GenBank/DDBJ whole genome shotgun (WGS) entry which is preliminary data.</text>
</comment>
<dbReference type="InterPro" id="IPR023198">
    <property type="entry name" value="PGP-like_dom2"/>
</dbReference>
<dbReference type="PANTHER" id="PTHR43434:SF1">
    <property type="entry name" value="PHOSPHOGLYCOLATE PHOSPHATASE"/>
    <property type="match status" value="1"/>
</dbReference>
<sequence length="205" mass="23106">MNAVILDLDGTLVTTVKVHRMAWELALKDLGIKISVDLDKLMGRKTEEIAKLLAKDRWKELYERKNAYFDNLVKIYAKPTPCAIDLVNKLKKEKVKTAVVTSSLRRSAIESLKILNFEPDILVAGDDVKKGKPDPEPVLKALSLLGEDPRNVFGVGDTLQDVIAYYNSGIREIYLVKGDLKIDYDEAMKKYNAKVIETLCCIINH</sequence>
<dbReference type="Gene3D" id="1.10.150.240">
    <property type="entry name" value="Putative phosphatase, domain 2"/>
    <property type="match status" value="1"/>
</dbReference>
<protein>
    <submittedName>
        <fullName evidence="2">HAD family hydrolase</fullName>
    </submittedName>
</protein>
<dbReference type="Pfam" id="PF13419">
    <property type="entry name" value="HAD_2"/>
    <property type="match status" value="1"/>
</dbReference>
<dbReference type="PANTHER" id="PTHR43434">
    <property type="entry name" value="PHOSPHOGLYCOLATE PHOSPHATASE"/>
    <property type="match status" value="1"/>
</dbReference>
<evidence type="ECO:0000256" key="1">
    <source>
        <dbReference type="ARBA" id="ARBA00007958"/>
    </source>
</evidence>
<dbReference type="SFLD" id="SFLDG01135">
    <property type="entry name" value="C1.5.6:_HAD__Beta-PGM__Phospha"/>
    <property type="match status" value="1"/>
</dbReference>
<dbReference type="PROSITE" id="PS01228">
    <property type="entry name" value="COF_1"/>
    <property type="match status" value="1"/>
</dbReference>
<reference evidence="2 3" key="1">
    <citation type="journal article" date="2015" name="Appl. Environ. Microbiol.">
        <title>Nanoarchaeota, Their Sulfolobales Host, and Nanoarchaeota Virus Distribution across Yellowstone National Park Hot Springs.</title>
        <authorList>
            <person name="Munson-McGee J.H."/>
            <person name="Field E.K."/>
            <person name="Bateson M."/>
            <person name="Rooney C."/>
            <person name="Stepanauskas R."/>
            <person name="Young M.J."/>
        </authorList>
    </citation>
    <scope>NUCLEOTIDE SEQUENCE [LARGE SCALE GENOMIC DNA]</scope>
    <source>
        <strain evidence="2">SCGC AC-742_N10</strain>
    </source>
</reference>
<proteinExistence type="inferred from homology"/>
<dbReference type="EMBL" id="QEFD01000081">
    <property type="protein sequence ID" value="PVU76618.1"/>
    <property type="molecule type" value="Genomic_DNA"/>
</dbReference>
<accession>A0A2T9X945</accession>
<evidence type="ECO:0000313" key="3">
    <source>
        <dbReference type="Proteomes" id="UP000245638"/>
    </source>
</evidence>
<dbReference type="InterPro" id="IPR050155">
    <property type="entry name" value="HAD-like_hydrolase_sf"/>
</dbReference>
<dbReference type="Gene3D" id="3.40.50.1000">
    <property type="entry name" value="HAD superfamily/HAD-like"/>
    <property type="match status" value="1"/>
</dbReference>
<organism evidence="2 3">
    <name type="scientific">Acidianus hospitalis</name>
    <dbReference type="NCBI Taxonomy" id="563177"/>
    <lineage>
        <taxon>Archaea</taxon>
        <taxon>Thermoproteota</taxon>
        <taxon>Thermoprotei</taxon>
        <taxon>Sulfolobales</taxon>
        <taxon>Sulfolobaceae</taxon>
        <taxon>Acidianus</taxon>
    </lineage>
</organism>
<dbReference type="InterPro" id="IPR006439">
    <property type="entry name" value="HAD-SF_hydro_IA"/>
</dbReference>
<gene>
    <name evidence="2" type="ORF">DDW13_02620</name>
</gene>
<keyword evidence="2" id="KW-0378">Hydrolase</keyword>
<comment type="similarity">
    <text evidence="1">Belongs to the HAD-like hydrolase superfamily.</text>
</comment>
<dbReference type="Proteomes" id="UP000245638">
    <property type="component" value="Unassembled WGS sequence"/>
</dbReference>